<keyword evidence="2" id="KW-1003">Cell membrane</keyword>
<evidence type="ECO:0000256" key="2">
    <source>
        <dbReference type="ARBA" id="ARBA00022475"/>
    </source>
</evidence>
<keyword evidence="5 8" id="KW-1133">Transmembrane helix</keyword>
<evidence type="ECO:0000256" key="3">
    <source>
        <dbReference type="ARBA" id="ARBA00022679"/>
    </source>
</evidence>
<proteinExistence type="inferred from homology"/>
<comment type="subcellular location">
    <subcellularLocation>
        <location evidence="1">Cell membrane</location>
        <topology evidence="1">Multi-pass membrane protein</topology>
    </subcellularLocation>
</comment>
<evidence type="ECO:0008006" key="11">
    <source>
        <dbReference type="Google" id="ProtNLM"/>
    </source>
</evidence>
<accession>A0ABQ2UIY8</accession>
<dbReference type="EMBL" id="BMRE01000008">
    <property type="protein sequence ID" value="GGU32946.1"/>
    <property type="molecule type" value="Genomic_DNA"/>
</dbReference>
<evidence type="ECO:0000313" key="9">
    <source>
        <dbReference type="EMBL" id="GGU32946.1"/>
    </source>
</evidence>
<dbReference type="InterPro" id="IPR018584">
    <property type="entry name" value="GT87"/>
</dbReference>
<evidence type="ECO:0000256" key="4">
    <source>
        <dbReference type="ARBA" id="ARBA00022692"/>
    </source>
</evidence>
<keyword evidence="10" id="KW-1185">Reference proteome</keyword>
<feature type="transmembrane region" description="Helical" evidence="8">
    <location>
        <begin position="392"/>
        <end position="411"/>
    </location>
</feature>
<feature type="transmembrane region" description="Helical" evidence="8">
    <location>
        <begin position="169"/>
        <end position="191"/>
    </location>
</feature>
<feature type="transmembrane region" description="Helical" evidence="8">
    <location>
        <begin position="117"/>
        <end position="139"/>
    </location>
</feature>
<reference evidence="10" key="1">
    <citation type="journal article" date="2019" name="Int. J. Syst. Evol. Microbiol.">
        <title>The Global Catalogue of Microorganisms (GCM) 10K type strain sequencing project: providing services to taxonomists for standard genome sequencing and annotation.</title>
        <authorList>
            <consortium name="The Broad Institute Genomics Platform"/>
            <consortium name="The Broad Institute Genome Sequencing Center for Infectious Disease"/>
            <person name="Wu L."/>
            <person name="Ma J."/>
        </authorList>
    </citation>
    <scope>NUCLEOTIDE SEQUENCE [LARGE SCALE GENOMIC DNA]</scope>
    <source>
        <strain evidence="10">JCM 3296</strain>
    </source>
</reference>
<keyword evidence="3" id="KW-0808">Transferase</keyword>
<feature type="transmembrane region" description="Helical" evidence="8">
    <location>
        <begin position="44"/>
        <end position="60"/>
    </location>
</feature>
<gene>
    <name evidence="9" type="ORF">GCM10010178_26600</name>
</gene>
<feature type="transmembrane region" description="Helical" evidence="8">
    <location>
        <begin position="289"/>
        <end position="307"/>
    </location>
</feature>
<feature type="transmembrane region" description="Helical" evidence="8">
    <location>
        <begin position="198"/>
        <end position="219"/>
    </location>
</feature>
<evidence type="ECO:0000256" key="1">
    <source>
        <dbReference type="ARBA" id="ARBA00004651"/>
    </source>
</evidence>
<evidence type="ECO:0000313" key="10">
    <source>
        <dbReference type="Proteomes" id="UP000649573"/>
    </source>
</evidence>
<protein>
    <recommendedName>
        <fullName evidence="11">Alpha-1,2-mannosyltransferase</fullName>
    </recommendedName>
</protein>
<evidence type="ECO:0000256" key="6">
    <source>
        <dbReference type="ARBA" id="ARBA00023136"/>
    </source>
</evidence>
<dbReference type="Proteomes" id="UP000649573">
    <property type="component" value="Unassembled WGS sequence"/>
</dbReference>
<name>A0ABQ2UIY8_9PSEU</name>
<evidence type="ECO:0000256" key="5">
    <source>
        <dbReference type="ARBA" id="ARBA00022989"/>
    </source>
</evidence>
<dbReference type="Pfam" id="PF09594">
    <property type="entry name" value="GT87"/>
    <property type="match status" value="1"/>
</dbReference>
<keyword evidence="4 8" id="KW-0812">Transmembrane</keyword>
<feature type="transmembrane region" description="Helical" evidence="8">
    <location>
        <begin position="146"/>
        <end position="163"/>
    </location>
</feature>
<keyword evidence="6 8" id="KW-0472">Membrane</keyword>
<sequence>MNETVLIRQLVDDVPPMSPEAFAAGRRRILALHRWVKARRATRVLWFVALAALPVLLAVSDEHFIDLQVYRTGGLAWLEGVPLYVDFPGTLDGPSLPFTYPPVAAVLFSGLALLPVWAANPLVVIVSFLCLSAVCFLVIRQLTRRANVVWTVAAVVSVAALALEPVQSTFHFGQINLLLMALVVVDCLAVTDRRWRGVLVGVAASIKLTPLIFVLYFLLRKDWRAALTTVTTFAGLAAAGFVLAPGDSTEYWFHALLDPSRVGGLAYMTNQSLRGVLHRINPGQPAETLLWLLLSAVVVVLAVVAARRARNDVVALTAIGTAGLLVSPVSWSHHWVWCVPAFLALGFVCKTWARVTLGAVLVPFLLGPFNWLPSTGDKEMLWTWWQHVYGDIYTWIAIAALVLLAATRPGGKGRGQQRLTRTRPRLDSTIAKFSRSGFADPSSTRTSALMLMLRGEPHGDHWISAALGR</sequence>
<organism evidence="9 10">
    <name type="scientific">Lentzea flava</name>
    <dbReference type="NCBI Taxonomy" id="103732"/>
    <lineage>
        <taxon>Bacteria</taxon>
        <taxon>Bacillati</taxon>
        <taxon>Actinomycetota</taxon>
        <taxon>Actinomycetes</taxon>
        <taxon>Pseudonocardiales</taxon>
        <taxon>Pseudonocardiaceae</taxon>
        <taxon>Lentzea</taxon>
    </lineage>
</organism>
<feature type="transmembrane region" description="Helical" evidence="8">
    <location>
        <begin position="225"/>
        <end position="244"/>
    </location>
</feature>
<comment type="caution">
    <text evidence="9">The sequence shown here is derived from an EMBL/GenBank/DDBJ whole genome shotgun (WGS) entry which is preliminary data.</text>
</comment>
<feature type="transmembrane region" description="Helical" evidence="8">
    <location>
        <begin position="352"/>
        <end position="372"/>
    </location>
</feature>
<comment type="similarity">
    <text evidence="7">Belongs to the glycosyltransferase 87 family.</text>
</comment>
<evidence type="ECO:0000256" key="8">
    <source>
        <dbReference type="SAM" id="Phobius"/>
    </source>
</evidence>
<evidence type="ECO:0000256" key="7">
    <source>
        <dbReference type="ARBA" id="ARBA00024033"/>
    </source>
</evidence>